<name>A0A1G6MCZ4_9BACL</name>
<evidence type="ECO:0000256" key="4">
    <source>
        <dbReference type="RuleBase" id="RU003456"/>
    </source>
</evidence>
<reference evidence="8 9" key="1">
    <citation type="submission" date="2016-10" db="EMBL/GenBank/DDBJ databases">
        <authorList>
            <person name="de Groot N.N."/>
        </authorList>
    </citation>
    <scope>NUCLEOTIDE SEQUENCE [LARGE SCALE GENOMIC DNA]</scope>
    <source>
        <strain evidence="8 9">DSM 45514</strain>
    </source>
</reference>
<evidence type="ECO:0000313" key="9">
    <source>
        <dbReference type="Proteomes" id="UP000199387"/>
    </source>
</evidence>
<dbReference type="EMBL" id="FMZA01000009">
    <property type="protein sequence ID" value="SDC53134.1"/>
    <property type="molecule type" value="Genomic_DNA"/>
</dbReference>
<dbReference type="PANTHER" id="PTHR10884:SF14">
    <property type="entry name" value="NADH DEHYDROGENASE [UBIQUINONE] IRON-SULFUR PROTEIN 3, MITOCHONDRIAL"/>
    <property type="match status" value="1"/>
</dbReference>
<comment type="function">
    <text evidence="3">NDH-1 shuttles electrons from NADH, via FMN and iron-sulfur (Fe-S) centers, to quinones in the respiratory chain. The immediate electron acceptor for the enzyme in this species is believed to be a menaquinone. Couples the redox reaction to proton translocation (for every two electrons transferred, four hydrogen ions are translocated across the cytoplasmic membrane), and thus conserves the redox energy in a proton gradient.</text>
</comment>
<evidence type="ECO:0000259" key="7">
    <source>
        <dbReference type="Pfam" id="PF00329"/>
    </source>
</evidence>
<comment type="subcellular location">
    <subcellularLocation>
        <location evidence="3">Cell membrane</location>
        <topology evidence="3">Peripheral membrane protein</topology>
        <orientation evidence="3">Cytoplasmic side</orientation>
    </subcellularLocation>
</comment>
<dbReference type="InterPro" id="IPR001268">
    <property type="entry name" value="NADH_UbQ_OxRdtase_30kDa_su"/>
</dbReference>
<dbReference type="GO" id="GO:0050136">
    <property type="term" value="F:NADH dehydrogenase (quinone) (non-electrogenic) activity"/>
    <property type="evidence" value="ECO:0007669"/>
    <property type="project" value="UniProtKB-UniRule"/>
</dbReference>
<dbReference type="EC" id="7.1.1.-" evidence="3"/>
<evidence type="ECO:0000256" key="6">
    <source>
        <dbReference type="SAM" id="MobiDB-lite"/>
    </source>
</evidence>
<feature type="region of interest" description="Disordered" evidence="6">
    <location>
        <begin position="1"/>
        <end position="98"/>
    </location>
</feature>
<dbReference type="AlphaFoldDB" id="A0A1G6MCZ4"/>
<accession>A0A1G6MCZ4</accession>
<dbReference type="InterPro" id="IPR037232">
    <property type="entry name" value="NADH_quin_OxRdtase_su_C/D-like"/>
</dbReference>
<keyword evidence="3" id="KW-0472">Membrane</keyword>
<keyword evidence="3 5" id="KW-0874">Quinone</keyword>
<dbReference type="SUPFAM" id="SSF143243">
    <property type="entry name" value="Nqo5-like"/>
    <property type="match status" value="1"/>
</dbReference>
<evidence type="ECO:0000313" key="8">
    <source>
        <dbReference type="EMBL" id="SDC53134.1"/>
    </source>
</evidence>
<comment type="catalytic activity">
    <reaction evidence="3 5">
        <text>a quinone + NADH + 5 H(+)(in) = a quinol + NAD(+) + 4 H(+)(out)</text>
        <dbReference type="Rhea" id="RHEA:57888"/>
        <dbReference type="ChEBI" id="CHEBI:15378"/>
        <dbReference type="ChEBI" id="CHEBI:24646"/>
        <dbReference type="ChEBI" id="CHEBI:57540"/>
        <dbReference type="ChEBI" id="CHEBI:57945"/>
        <dbReference type="ChEBI" id="CHEBI:132124"/>
    </reaction>
</comment>
<dbReference type="GO" id="GO:0005886">
    <property type="term" value="C:plasma membrane"/>
    <property type="evidence" value="ECO:0007669"/>
    <property type="project" value="UniProtKB-SubCell"/>
</dbReference>
<dbReference type="GO" id="GO:0048038">
    <property type="term" value="F:quinone binding"/>
    <property type="evidence" value="ECO:0007669"/>
    <property type="project" value="UniProtKB-KW"/>
</dbReference>
<feature type="compositionally biased region" description="Basic and acidic residues" evidence="6">
    <location>
        <begin position="72"/>
        <end position="88"/>
    </location>
</feature>
<evidence type="ECO:0000256" key="3">
    <source>
        <dbReference type="HAMAP-Rule" id="MF_01357"/>
    </source>
</evidence>
<evidence type="ECO:0000256" key="5">
    <source>
        <dbReference type="RuleBase" id="RU003582"/>
    </source>
</evidence>
<evidence type="ECO:0000256" key="2">
    <source>
        <dbReference type="ARBA" id="ARBA00022448"/>
    </source>
</evidence>
<dbReference type="GO" id="GO:0008137">
    <property type="term" value="F:NADH dehydrogenase (ubiquinone) activity"/>
    <property type="evidence" value="ECO:0007669"/>
    <property type="project" value="InterPro"/>
</dbReference>
<feature type="compositionally biased region" description="Basic and acidic residues" evidence="6">
    <location>
        <begin position="1"/>
        <end position="33"/>
    </location>
</feature>
<dbReference type="InterPro" id="IPR010218">
    <property type="entry name" value="NADH_DH_suC"/>
</dbReference>
<keyword evidence="2 3" id="KW-0813">Transport</keyword>
<feature type="domain" description="NADH:ubiquinone oxidoreductase 30kDa subunit" evidence="7">
    <location>
        <begin position="129"/>
        <end position="245"/>
    </location>
</feature>
<keyword evidence="3" id="KW-1003">Cell membrane</keyword>
<dbReference type="Proteomes" id="UP000199387">
    <property type="component" value="Unassembled WGS sequence"/>
</dbReference>
<dbReference type="Gene3D" id="3.30.460.80">
    <property type="entry name" value="NADH:ubiquinone oxidoreductase, 30kDa subunit"/>
    <property type="match status" value="1"/>
</dbReference>
<dbReference type="InterPro" id="IPR020396">
    <property type="entry name" value="NADH_UbQ_OxRdtase_CS"/>
</dbReference>
<evidence type="ECO:0000256" key="1">
    <source>
        <dbReference type="ARBA" id="ARBA00007569"/>
    </source>
</evidence>
<protein>
    <recommendedName>
        <fullName evidence="3">NADH-quinone oxidoreductase subunit C</fullName>
        <ecNumber evidence="3">7.1.1.-</ecNumber>
    </recommendedName>
    <alternativeName>
        <fullName evidence="3">NADH dehydrogenase I subunit C</fullName>
    </alternativeName>
    <alternativeName>
        <fullName evidence="3">NDH-1 subunit C</fullName>
    </alternativeName>
</protein>
<dbReference type="HAMAP" id="MF_01357">
    <property type="entry name" value="NDH1_NuoC"/>
    <property type="match status" value="1"/>
</dbReference>
<dbReference type="RefSeq" id="WP_245662205.1">
    <property type="nucleotide sequence ID" value="NZ_FMZA01000009.1"/>
</dbReference>
<sequence>MTRREEEMSEKRKKHKAEDSGDDVPRDAHEKPADPSGAERGTVSKAHDREAESALKPSADKAAKAAAAAKARAADVKKKPKEKKKEEPPEPSPQQPLLDSFVQVIREKAGEGAVETSFINRKDGHRPTIVVPANQWASVARLLAEEAQLAFDYLQNLSGVDYEDYLEVVIHLTSLKHGHSLCVKVKTDREEAQVPSVAKVWPAADWHEREVFDLMGIRFVGHPELKRILMPDHWVGHPLRKDYVPYDQEI</sequence>
<keyword evidence="3 4" id="KW-1278">Translocase</keyword>
<gene>
    <name evidence="3" type="primary">nuoC</name>
    <name evidence="8" type="ORF">SAMN04488112_109109</name>
</gene>
<dbReference type="PROSITE" id="PS00542">
    <property type="entry name" value="COMPLEX1_30K"/>
    <property type="match status" value="1"/>
</dbReference>
<dbReference type="PANTHER" id="PTHR10884">
    <property type="entry name" value="NADH DEHYDROGENASE UBIQUINONE IRON-SULFUR PROTEIN 3"/>
    <property type="match status" value="1"/>
</dbReference>
<keyword evidence="9" id="KW-1185">Reference proteome</keyword>
<organism evidence="8 9">
    <name type="scientific">Melghirimyces thermohalophilus</name>
    <dbReference type="NCBI Taxonomy" id="1236220"/>
    <lineage>
        <taxon>Bacteria</taxon>
        <taxon>Bacillati</taxon>
        <taxon>Bacillota</taxon>
        <taxon>Bacilli</taxon>
        <taxon>Bacillales</taxon>
        <taxon>Thermoactinomycetaceae</taxon>
        <taxon>Melghirimyces</taxon>
    </lineage>
</organism>
<comment type="subunit">
    <text evidence="3">NDH-1 is composed of 14 different subunits. Subunits NuoB, C, D, E, F, and G constitute the peripheral sector of the complex.</text>
</comment>
<comment type="similarity">
    <text evidence="1 3 4">Belongs to the complex I 30 kDa subunit family.</text>
</comment>
<feature type="compositionally biased region" description="Basic and acidic residues" evidence="6">
    <location>
        <begin position="45"/>
        <end position="63"/>
    </location>
</feature>
<dbReference type="STRING" id="1236220.SAMN04488112_109109"/>
<dbReference type="Pfam" id="PF00329">
    <property type="entry name" value="Complex1_30kDa"/>
    <property type="match status" value="1"/>
</dbReference>
<keyword evidence="3 4" id="KW-0520">NAD</keyword>
<proteinExistence type="inferred from homology"/>
<dbReference type="NCBIfam" id="TIGR01961">
    <property type="entry name" value="NuoC_fam"/>
    <property type="match status" value="1"/>
</dbReference>